<keyword evidence="2" id="KW-0472">Membrane</keyword>
<dbReference type="EMBL" id="BAAALF010000141">
    <property type="protein sequence ID" value="GAA1260734.1"/>
    <property type="molecule type" value="Genomic_DNA"/>
</dbReference>
<gene>
    <name evidence="3" type="ORF">GCM10009665_58290</name>
</gene>
<keyword evidence="2" id="KW-0812">Transmembrane</keyword>
<evidence type="ECO:0008006" key="5">
    <source>
        <dbReference type="Google" id="ProtNLM"/>
    </source>
</evidence>
<dbReference type="Proteomes" id="UP001500037">
    <property type="component" value="Unassembled WGS sequence"/>
</dbReference>
<dbReference type="RefSeq" id="WP_344445031.1">
    <property type="nucleotide sequence ID" value="NZ_BAAALF010000141.1"/>
</dbReference>
<keyword evidence="2" id="KW-1133">Transmembrane helix</keyword>
<dbReference type="SUPFAM" id="SSF52540">
    <property type="entry name" value="P-loop containing nucleoside triphosphate hydrolases"/>
    <property type="match status" value="1"/>
</dbReference>
<dbReference type="Gene3D" id="3.40.50.300">
    <property type="entry name" value="P-loop containing nucleotide triphosphate hydrolases"/>
    <property type="match status" value="1"/>
</dbReference>
<dbReference type="PANTHER" id="PTHR35205:SF1">
    <property type="entry name" value="ZU5 DOMAIN-CONTAINING PROTEIN"/>
    <property type="match status" value="1"/>
</dbReference>
<dbReference type="InterPro" id="IPR027417">
    <property type="entry name" value="P-loop_NTPase"/>
</dbReference>
<evidence type="ECO:0000313" key="4">
    <source>
        <dbReference type="Proteomes" id="UP001500037"/>
    </source>
</evidence>
<organism evidence="3 4">
    <name type="scientific">Kitasatospora nipponensis</name>
    <dbReference type="NCBI Taxonomy" id="258049"/>
    <lineage>
        <taxon>Bacteria</taxon>
        <taxon>Bacillati</taxon>
        <taxon>Actinomycetota</taxon>
        <taxon>Actinomycetes</taxon>
        <taxon>Kitasatosporales</taxon>
        <taxon>Streptomycetaceae</taxon>
        <taxon>Kitasatospora</taxon>
    </lineage>
</organism>
<protein>
    <recommendedName>
        <fullName evidence="5">NB-ARC domain-containing protein</fullName>
    </recommendedName>
</protein>
<proteinExistence type="predicted"/>
<evidence type="ECO:0000256" key="1">
    <source>
        <dbReference type="SAM" id="MobiDB-lite"/>
    </source>
</evidence>
<name>A0ABN1WU16_9ACTN</name>
<sequence>MPVVTAVAALAGLVLGIVTSIDVAAMPLAWPQHHQMVMWGGTAVLVLVTAGLSVAVLRADNPSDQGGGRSAGEVSALVIGDVPARPPAHVHRGEADQVAEVFAGGGRVAVVCPVTGGRGVGKTQIAAQVVRQAATRRDYALIGWASGETPDRLATDLAQIAGSLGIADPQGDARRSALRLRDHVQSGARATLLVVDNAVSIEALREFLPAAGPVRVLVTGTDHSLRVLGRLIDVSVFERPQSIAYLLERTGRDDREGADLIARELGDLPLGLAQAAGLLSRQRTLTFSAYAQRIAEGPLSGVLRPEPGGYPRGVAEAILQSLHTVQEMDPSGRAVGVLEAIALLDPEGTSVELLRLLPPQDPGSSWEPEALDEILGLLADLSLLTWTQDGSSVVMHRLVSKVAREVVVADHRLGAVTARTMAALNALLPSQDPAMGGDPPHALAPGPVPPRPQPDRGRP</sequence>
<keyword evidence="4" id="KW-1185">Reference proteome</keyword>
<feature type="region of interest" description="Disordered" evidence="1">
    <location>
        <begin position="429"/>
        <end position="459"/>
    </location>
</feature>
<evidence type="ECO:0000313" key="3">
    <source>
        <dbReference type="EMBL" id="GAA1260734.1"/>
    </source>
</evidence>
<dbReference type="PANTHER" id="PTHR35205">
    <property type="entry name" value="NB-ARC AND TPR DOMAIN PROTEIN"/>
    <property type="match status" value="1"/>
</dbReference>
<evidence type="ECO:0000256" key="2">
    <source>
        <dbReference type="SAM" id="Phobius"/>
    </source>
</evidence>
<feature type="transmembrane region" description="Helical" evidence="2">
    <location>
        <begin position="36"/>
        <end position="57"/>
    </location>
</feature>
<accession>A0ABN1WU16</accession>
<reference evidence="3 4" key="1">
    <citation type="journal article" date="2019" name="Int. J. Syst. Evol. Microbiol.">
        <title>The Global Catalogue of Microorganisms (GCM) 10K type strain sequencing project: providing services to taxonomists for standard genome sequencing and annotation.</title>
        <authorList>
            <consortium name="The Broad Institute Genomics Platform"/>
            <consortium name="The Broad Institute Genome Sequencing Center for Infectious Disease"/>
            <person name="Wu L."/>
            <person name="Ma J."/>
        </authorList>
    </citation>
    <scope>NUCLEOTIDE SEQUENCE [LARGE SCALE GENOMIC DNA]</scope>
    <source>
        <strain evidence="3 4">JCM 13004</strain>
    </source>
</reference>
<comment type="caution">
    <text evidence="3">The sequence shown here is derived from an EMBL/GenBank/DDBJ whole genome shotgun (WGS) entry which is preliminary data.</text>
</comment>